<dbReference type="InterPro" id="IPR001610">
    <property type="entry name" value="PAC"/>
</dbReference>
<keyword evidence="3 6" id="KW-0597">Phosphoprotein</keyword>
<dbReference type="Pfam" id="PF00072">
    <property type="entry name" value="Response_reg"/>
    <property type="match status" value="1"/>
</dbReference>
<dbReference type="SMART" id="SM00086">
    <property type="entry name" value="PAC"/>
    <property type="match status" value="1"/>
</dbReference>
<dbReference type="PRINTS" id="PR00344">
    <property type="entry name" value="BCTRLSENSOR"/>
</dbReference>
<evidence type="ECO:0000259" key="7">
    <source>
        <dbReference type="PROSITE" id="PS50109"/>
    </source>
</evidence>
<dbReference type="GO" id="GO:0000155">
    <property type="term" value="F:phosphorelay sensor kinase activity"/>
    <property type="evidence" value="ECO:0007669"/>
    <property type="project" value="InterPro"/>
</dbReference>
<dbReference type="Pfam" id="PF01590">
    <property type="entry name" value="GAF"/>
    <property type="match status" value="1"/>
</dbReference>
<proteinExistence type="predicted"/>
<evidence type="ECO:0000256" key="6">
    <source>
        <dbReference type="PROSITE-ProRule" id="PRU00169"/>
    </source>
</evidence>
<feature type="domain" description="PAC" evidence="9">
    <location>
        <begin position="114"/>
        <end position="166"/>
    </location>
</feature>
<dbReference type="CDD" id="cd00082">
    <property type="entry name" value="HisKA"/>
    <property type="match status" value="1"/>
</dbReference>
<evidence type="ECO:0000256" key="4">
    <source>
        <dbReference type="ARBA" id="ARBA00022679"/>
    </source>
</evidence>
<dbReference type="AlphaFoldDB" id="A0A1G2MKP2"/>
<dbReference type="Gene3D" id="3.30.450.20">
    <property type="entry name" value="PAS domain"/>
    <property type="match status" value="1"/>
</dbReference>
<dbReference type="Proteomes" id="UP000177130">
    <property type="component" value="Unassembled WGS sequence"/>
</dbReference>
<evidence type="ECO:0000256" key="5">
    <source>
        <dbReference type="ARBA" id="ARBA00022777"/>
    </source>
</evidence>
<dbReference type="InterPro" id="IPR003594">
    <property type="entry name" value="HATPase_dom"/>
</dbReference>
<evidence type="ECO:0000313" key="11">
    <source>
        <dbReference type="Proteomes" id="UP000177130"/>
    </source>
</evidence>
<dbReference type="EC" id="2.7.13.3" evidence="2"/>
<dbReference type="Gene3D" id="3.30.450.40">
    <property type="match status" value="1"/>
</dbReference>
<evidence type="ECO:0000313" key="10">
    <source>
        <dbReference type="EMBL" id="OHA24505.1"/>
    </source>
</evidence>
<dbReference type="InterPro" id="IPR036890">
    <property type="entry name" value="HATPase_C_sf"/>
</dbReference>
<dbReference type="CDD" id="cd17580">
    <property type="entry name" value="REC_2_DhkD-like"/>
    <property type="match status" value="1"/>
</dbReference>
<dbReference type="Gene3D" id="3.40.50.2300">
    <property type="match status" value="1"/>
</dbReference>
<dbReference type="InterPro" id="IPR000700">
    <property type="entry name" value="PAS-assoc_C"/>
</dbReference>
<dbReference type="EMBL" id="MHRK01000009">
    <property type="protein sequence ID" value="OHA24505.1"/>
    <property type="molecule type" value="Genomic_DNA"/>
</dbReference>
<dbReference type="Gene3D" id="1.10.287.130">
    <property type="match status" value="1"/>
</dbReference>
<protein>
    <recommendedName>
        <fullName evidence="2">histidine kinase</fullName>
        <ecNumber evidence="2">2.7.13.3</ecNumber>
    </recommendedName>
</protein>
<dbReference type="PANTHER" id="PTHR43547:SF2">
    <property type="entry name" value="HYBRID SIGNAL TRANSDUCTION HISTIDINE KINASE C"/>
    <property type="match status" value="1"/>
</dbReference>
<dbReference type="SMART" id="SM00448">
    <property type="entry name" value="REC"/>
    <property type="match status" value="1"/>
</dbReference>
<dbReference type="SMART" id="SM00065">
    <property type="entry name" value="GAF"/>
    <property type="match status" value="1"/>
</dbReference>
<dbReference type="PROSITE" id="PS50110">
    <property type="entry name" value="RESPONSE_REGULATORY"/>
    <property type="match status" value="1"/>
</dbReference>
<dbReference type="InterPro" id="IPR003661">
    <property type="entry name" value="HisK_dim/P_dom"/>
</dbReference>
<dbReference type="SUPFAM" id="SSF52172">
    <property type="entry name" value="CheY-like"/>
    <property type="match status" value="1"/>
</dbReference>
<evidence type="ECO:0000256" key="2">
    <source>
        <dbReference type="ARBA" id="ARBA00012438"/>
    </source>
</evidence>
<accession>A0A1G2MKP2</accession>
<comment type="catalytic activity">
    <reaction evidence="1">
        <text>ATP + protein L-histidine = ADP + protein N-phospho-L-histidine.</text>
        <dbReference type="EC" id="2.7.13.3"/>
    </reaction>
</comment>
<dbReference type="Pfam" id="PF00512">
    <property type="entry name" value="HisKA"/>
    <property type="match status" value="1"/>
</dbReference>
<feature type="domain" description="Histidine kinase" evidence="7">
    <location>
        <begin position="345"/>
        <end position="564"/>
    </location>
</feature>
<dbReference type="PANTHER" id="PTHR43547">
    <property type="entry name" value="TWO-COMPONENT HISTIDINE KINASE"/>
    <property type="match status" value="1"/>
</dbReference>
<dbReference type="InterPro" id="IPR011006">
    <property type="entry name" value="CheY-like_superfamily"/>
</dbReference>
<evidence type="ECO:0000256" key="1">
    <source>
        <dbReference type="ARBA" id="ARBA00000085"/>
    </source>
</evidence>
<evidence type="ECO:0000259" key="8">
    <source>
        <dbReference type="PROSITE" id="PS50110"/>
    </source>
</evidence>
<evidence type="ECO:0000259" key="9">
    <source>
        <dbReference type="PROSITE" id="PS50113"/>
    </source>
</evidence>
<dbReference type="InterPro" id="IPR029016">
    <property type="entry name" value="GAF-like_dom_sf"/>
</dbReference>
<name>A0A1G2MKP2_9BACT</name>
<dbReference type="SUPFAM" id="SSF55781">
    <property type="entry name" value="GAF domain-like"/>
    <property type="match status" value="1"/>
</dbReference>
<dbReference type="PROSITE" id="PS50109">
    <property type="entry name" value="HIS_KIN"/>
    <property type="match status" value="1"/>
</dbReference>
<dbReference type="InterPro" id="IPR005467">
    <property type="entry name" value="His_kinase_dom"/>
</dbReference>
<dbReference type="SMART" id="SM00388">
    <property type="entry name" value="HisKA"/>
    <property type="match status" value="1"/>
</dbReference>
<keyword evidence="5" id="KW-0418">Kinase</keyword>
<gene>
    <name evidence="10" type="ORF">A3C72_00970</name>
</gene>
<dbReference type="InterPro" id="IPR036097">
    <property type="entry name" value="HisK_dim/P_sf"/>
</dbReference>
<feature type="domain" description="Response regulatory" evidence="8">
    <location>
        <begin position="602"/>
        <end position="719"/>
    </location>
</feature>
<comment type="caution">
    <text evidence="10">The sequence shown here is derived from an EMBL/GenBank/DDBJ whole genome shotgun (WGS) entry which is preliminary data.</text>
</comment>
<sequence>MLIEVINSKKLLKQNKKSAKKILMEGKVPHELIEGIKQTGLSEISFDVGNMGTWEWNLESGTMKWPAQFKQLDGGPGFSLEKILNNLRANVQQGSVDELITEIREMLTGRRERLHVEMQLTRAENELLWIEAQGNAIFDDKRKLKKIIGVCIDITERKVHEQRQVFLANASRALSFSFSDAVALQNLGNLMVEQICDACAFDIRRANGYGNEIIAANAKISSDSLAKTIKKIVSPEIENKVLRGKSYLCPYVSDEDIKSWSDNEQEYRYFKELHIQSVISLPMIARKKVIGVMTLISSTSRSRFNSDDLSFVSDLADRAAIAVDNARLYEELRQSDQAKGDFLSVLSHELRNPLTPIKMSVDILKGADVSDKKYEEALFMIERQVGHMTSLLDDLLEVSRIKSGRISLRREIIDIKVPIKHAIDTFVSIFPSKKKNLKISIADQPILISADALRIEQIVVNLLNNAGKFTAPEGSIELIVTRHNNEIEIDVVDDGVGMSKDILSGIFKQHKDKLLENNERGLGGLGVGLQLVKSLAELHDGRVTAESGGLGKGSKFTVILPSLISMDNPETIKMSLDQSLTKNLSKHNVKNAVGNQEVGDLKILIVDDNKDVVQSLIMALTKLGYVADFAYDGREAVKKFASMGPNVVILDIGIPGMDGYEIAKRLKESKPKKKNFYLIALTGYSQSSDKEAIKKAGFDQHLIKPISLFALSSVLKNIKSDLESSTASS</sequence>
<dbReference type="InterPro" id="IPR001789">
    <property type="entry name" value="Sig_transdc_resp-reg_receiver"/>
</dbReference>
<evidence type="ECO:0000256" key="3">
    <source>
        <dbReference type="ARBA" id="ARBA00022553"/>
    </source>
</evidence>
<dbReference type="Pfam" id="PF02518">
    <property type="entry name" value="HATPase_c"/>
    <property type="match status" value="1"/>
</dbReference>
<dbReference type="STRING" id="1802306.A3C72_00970"/>
<organism evidence="10 11">
    <name type="scientific">Candidatus Taylorbacteria bacterium RIFCSPHIGHO2_02_FULL_43_32b</name>
    <dbReference type="NCBI Taxonomy" id="1802306"/>
    <lineage>
        <taxon>Bacteria</taxon>
        <taxon>Candidatus Tayloriibacteriota</taxon>
    </lineage>
</organism>
<dbReference type="SUPFAM" id="SSF47384">
    <property type="entry name" value="Homodimeric domain of signal transducing histidine kinase"/>
    <property type="match status" value="1"/>
</dbReference>
<dbReference type="Gene3D" id="3.30.565.10">
    <property type="entry name" value="Histidine kinase-like ATPase, C-terminal domain"/>
    <property type="match status" value="1"/>
</dbReference>
<dbReference type="InterPro" id="IPR003018">
    <property type="entry name" value="GAF"/>
</dbReference>
<dbReference type="SUPFAM" id="SSF55785">
    <property type="entry name" value="PYP-like sensor domain (PAS domain)"/>
    <property type="match status" value="1"/>
</dbReference>
<keyword evidence="4" id="KW-0808">Transferase</keyword>
<dbReference type="InterPro" id="IPR004358">
    <property type="entry name" value="Sig_transdc_His_kin-like_C"/>
</dbReference>
<feature type="modified residue" description="4-aspartylphosphate" evidence="6">
    <location>
        <position position="651"/>
    </location>
</feature>
<dbReference type="PROSITE" id="PS50113">
    <property type="entry name" value="PAC"/>
    <property type="match status" value="1"/>
</dbReference>
<reference evidence="10 11" key="1">
    <citation type="journal article" date="2016" name="Nat. Commun.">
        <title>Thousands of microbial genomes shed light on interconnected biogeochemical processes in an aquifer system.</title>
        <authorList>
            <person name="Anantharaman K."/>
            <person name="Brown C.T."/>
            <person name="Hug L.A."/>
            <person name="Sharon I."/>
            <person name="Castelle C.J."/>
            <person name="Probst A.J."/>
            <person name="Thomas B.C."/>
            <person name="Singh A."/>
            <person name="Wilkins M.J."/>
            <person name="Karaoz U."/>
            <person name="Brodie E.L."/>
            <person name="Williams K.H."/>
            <person name="Hubbard S.S."/>
            <person name="Banfield J.F."/>
        </authorList>
    </citation>
    <scope>NUCLEOTIDE SEQUENCE [LARGE SCALE GENOMIC DNA]</scope>
</reference>
<dbReference type="SUPFAM" id="SSF55874">
    <property type="entry name" value="ATPase domain of HSP90 chaperone/DNA topoisomerase II/histidine kinase"/>
    <property type="match status" value="1"/>
</dbReference>
<dbReference type="InterPro" id="IPR035965">
    <property type="entry name" value="PAS-like_dom_sf"/>
</dbReference>
<dbReference type="SMART" id="SM00387">
    <property type="entry name" value="HATPase_c"/>
    <property type="match status" value="1"/>
</dbReference>